<feature type="binding site" evidence="6">
    <location>
        <position position="151"/>
    </location>
    <ligand>
        <name>acetyl-CoA</name>
        <dbReference type="ChEBI" id="CHEBI:57288"/>
    </ligand>
</feature>
<evidence type="ECO:0000256" key="5">
    <source>
        <dbReference type="PIRSR" id="PIRSR620019-1"/>
    </source>
</evidence>
<sequence length="222" mass="23322">MKQAPVILLGAGGHAKVVLDLLQILNRQVLGVCDPGLADKGIQQWRGLPVLGNDTAIEQYHPDRIELANGIGSLPGNSLRRRLHDQYTRQGYWFTTLIHPSAVLGSGVKLGQGVQVMAGVIVQADTQLGDNIILNTGARIDHDGRIGHHVHIAPGAVLSGDAWVANDCHIGPGAVIIQGVKLGQGAVVGAGTTVLSELPAHYQLTGQPPRPPVDLNMGSKTS</sequence>
<protein>
    <submittedName>
        <fullName evidence="8">Acetyltransferase</fullName>
    </submittedName>
</protein>
<comment type="caution">
    <text evidence="8">The sequence shown here is derived from an EMBL/GenBank/DDBJ whole genome shotgun (WGS) entry which is preliminary data.</text>
</comment>
<dbReference type="InterPro" id="IPR011004">
    <property type="entry name" value="Trimer_LpxA-like_sf"/>
</dbReference>
<gene>
    <name evidence="8" type="ORF">DQ400_03440</name>
</gene>
<reference evidence="9" key="1">
    <citation type="submission" date="2018-06" db="EMBL/GenBank/DDBJ databases">
        <title>Whole genome sequencing of four bacterial strains from South Shetland trench revealing bio-synthetic gene clusters.</title>
        <authorList>
            <person name="Abdel-Mageed W.M."/>
            <person name="Lehri B."/>
            <person name="Jarmusch S."/>
            <person name="Miranda K."/>
            <person name="Goodfellow M."/>
            <person name="Jaspars M."/>
            <person name="Karlyshev A.V."/>
        </authorList>
    </citation>
    <scope>NUCLEOTIDE SEQUENCE [LARGE SCALE GENOMIC DNA]</scope>
    <source>
        <strain evidence="9">SST4</strain>
    </source>
</reference>
<evidence type="ECO:0000259" key="7">
    <source>
        <dbReference type="Pfam" id="PF17836"/>
    </source>
</evidence>
<dbReference type="InterPro" id="IPR020019">
    <property type="entry name" value="AcTrfase_PglD-like"/>
</dbReference>
<evidence type="ECO:0000313" key="9">
    <source>
        <dbReference type="Proteomes" id="UP000252204"/>
    </source>
</evidence>
<evidence type="ECO:0000313" key="8">
    <source>
        <dbReference type="EMBL" id="RBI69743.1"/>
    </source>
</evidence>
<keyword evidence="2 8" id="KW-0808">Transferase</keyword>
<proteinExistence type="inferred from homology"/>
<dbReference type="Pfam" id="PF17836">
    <property type="entry name" value="PglD_N"/>
    <property type="match status" value="1"/>
</dbReference>
<dbReference type="InterPro" id="IPR041561">
    <property type="entry name" value="PglD_N"/>
</dbReference>
<dbReference type="PROSITE" id="PS00101">
    <property type="entry name" value="HEXAPEP_TRANSFERASES"/>
    <property type="match status" value="1"/>
</dbReference>
<dbReference type="EMBL" id="QNTU01000001">
    <property type="protein sequence ID" value="RBI69743.1"/>
    <property type="molecule type" value="Genomic_DNA"/>
</dbReference>
<dbReference type="InterPro" id="IPR001451">
    <property type="entry name" value="Hexapep"/>
</dbReference>
<comment type="similarity">
    <text evidence="1">Belongs to the transferase hexapeptide repeat family.</text>
</comment>
<dbReference type="AlphaFoldDB" id="A0A365TUN7"/>
<dbReference type="GO" id="GO:0016746">
    <property type="term" value="F:acyltransferase activity"/>
    <property type="evidence" value="ECO:0007669"/>
    <property type="project" value="UniProtKB-KW"/>
</dbReference>
<feature type="domain" description="PglD N-terminal" evidence="7">
    <location>
        <begin position="6"/>
        <end position="86"/>
    </location>
</feature>
<feature type="site" description="Increases basicity of active site His" evidence="5">
    <location>
        <position position="143"/>
    </location>
</feature>
<dbReference type="Gene3D" id="2.160.10.10">
    <property type="entry name" value="Hexapeptide repeat proteins"/>
    <property type="match status" value="1"/>
</dbReference>
<evidence type="ECO:0000256" key="6">
    <source>
        <dbReference type="PIRSR" id="PIRSR620019-2"/>
    </source>
</evidence>
<evidence type="ECO:0000256" key="3">
    <source>
        <dbReference type="ARBA" id="ARBA00022737"/>
    </source>
</evidence>
<keyword evidence="4" id="KW-0012">Acyltransferase</keyword>
<dbReference type="SUPFAM" id="SSF51161">
    <property type="entry name" value="Trimeric LpxA-like enzymes"/>
    <property type="match status" value="1"/>
</dbReference>
<evidence type="ECO:0000256" key="2">
    <source>
        <dbReference type="ARBA" id="ARBA00022679"/>
    </source>
</evidence>
<keyword evidence="9" id="KW-1185">Reference proteome</keyword>
<organism evidence="8 9">
    <name type="scientific">Vreelandella sulfidaeris</name>
    <dbReference type="NCBI Taxonomy" id="115553"/>
    <lineage>
        <taxon>Bacteria</taxon>
        <taxon>Pseudomonadati</taxon>
        <taxon>Pseudomonadota</taxon>
        <taxon>Gammaproteobacteria</taxon>
        <taxon>Oceanospirillales</taxon>
        <taxon>Halomonadaceae</taxon>
        <taxon>Vreelandella</taxon>
    </lineage>
</organism>
<dbReference type="InterPro" id="IPR050179">
    <property type="entry name" value="Trans_hexapeptide_repeat"/>
</dbReference>
<keyword evidence="3" id="KW-0677">Repeat</keyword>
<dbReference type="InterPro" id="IPR018357">
    <property type="entry name" value="Hexapep_transf_CS"/>
</dbReference>
<name>A0A365TUN7_9GAMM</name>
<feature type="active site" description="Proton acceptor" evidence="5">
    <location>
        <position position="142"/>
    </location>
</feature>
<dbReference type="OrthoDB" id="9794407at2"/>
<dbReference type="RefSeq" id="WP_113268387.1">
    <property type="nucleotide sequence ID" value="NZ_QNTU01000001.1"/>
</dbReference>
<evidence type="ECO:0000256" key="4">
    <source>
        <dbReference type="ARBA" id="ARBA00023315"/>
    </source>
</evidence>
<dbReference type="CDD" id="cd03360">
    <property type="entry name" value="LbH_AT_putative"/>
    <property type="match status" value="1"/>
</dbReference>
<accession>A0A365TUN7</accession>
<dbReference type="Gene3D" id="3.40.50.20">
    <property type="match status" value="1"/>
</dbReference>
<dbReference type="Pfam" id="PF00132">
    <property type="entry name" value="Hexapep"/>
    <property type="match status" value="1"/>
</dbReference>
<dbReference type="PANTHER" id="PTHR43300:SF7">
    <property type="entry name" value="UDP-N-ACETYLBACILLOSAMINE N-ACETYLTRANSFERASE"/>
    <property type="match status" value="1"/>
</dbReference>
<dbReference type="Proteomes" id="UP000252204">
    <property type="component" value="Unassembled WGS sequence"/>
</dbReference>
<dbReference type="NCBIfam" id="TIGR03570">
    <property type="entry name" value="NeuD_NnaD"/>
    <property type="match status" value="1"/>
</dbReference>
<feature type="binding site" evidence="6">
    <location>
        <position position="72"/>
    </location>
    <ligand>
        <name>substrate</name>
    </ligand>
</feature>
<dbReference type="PANTHER" id="PTHR43300">
    <property type="entry name" value="ACETYLTRANSFERASE"/>
    <property type="match status" value="1"/>
</dbReference>
<evidence type="ECO:0000256" key="1">
    <source>
        <dbReference type="ARBA" id="ARBA00007274"/>
    </source>
</evidence>